<dbReference type="EMBL" id="BDIP01000848">
    <property type="protein sequence ID" value="GIQ82887.1"/>
    <property type="molecule type" value="Genomic_DNA"/>
</dbReference>
<proteinExistence type="predicted"/>
<keyword evidence="2" id="KW-1185">Reference proteome</keyword>
<dbReference type="Proteomes" id="UP000265618">
    <property type="component" value="Unassembled WGS sequence"/>
</dbReference>
<gene>
    <name evidence="1" type="ORF">KIPB_004109</name>
</gene>
<organism evidence="1 2">
    <name type="scientific">Kipferlia bialata</name>
    <dbReference type="NCBI Taxonomy" id="797122"/>
    <lineage>
        <taxon>Eukaryota</taxon>
        <taxon>Metamonada</taxon>
        <taxon>Carpediemonas-like organisms</taxon>
        <taxon>Kipferlia</taxon>
    </lineage>
</organism>
<name>A0A9K3GHI6_9EUKA</name>
<comment type="caution">
    <text evidence="1">The sequence shown here is derived from an EMBL/GenBank/DDBJ whole genome shotgun (WGS) entry which is preliminary data.</text>
</comment>
<reference evidence="1 2" key="1">
    <citation type="journal article" date="2018" name="PLoS ONE">
        <title>The draft genome of Kipferlia bialata reveals reductive genome evolution in fornicate parasites.</title>
        <authorList>
            <person name="Tanifuji G."/>
            <person name="Takabayashi S."/>
            <person name="Kume K."/>
            <person name="Takagi M."/>
            <person name="Nakayama T."/>
            <person name="Kamikawa R."/>
            <person name="Inagaki Y."/>
            <person name="Hashimoto T."/>
        </authorList>
    </citation>
    <scope>NUCLEOTIDE SEQUENCE [LARGE SCALE GENOMIC DNA]</scope>
    <source>
        <strain evidence="1">NY0173</strain>
    </source>
</reference>
<sequence length="147" mass="17118">MGKRRGRKRERESESDKYLTVKEWEEMWAPVQELISHTFAFAYCKAREEGIDLGPIPEDLSPKWRQACENGIDWNTYKPPACVLEETDESVVEKTEQMVKNRYRNAMDSFEETYGYPMPVETDAQGYPLSYTAVDEYLATTIDPNQT</sequence>
<evidence type="ECO:0000313" key="2">
    <source>
        <dbReference type="Proteomes" id="UP000265618"/>
    </source>
</evidence>
<dbReference type="AlphaFoldDB" id="A0A9K3GHI6"/>
<evidence type="ECO:0000313" key="1">
    <source>
        <dbReference type="EMBL" id="GIQ82887.1"/>
    </source>
</evidence>
<protein>
    <submittedName>
        <fullName evidence="1">Uncharacterized protein</fullName>
    </submittedName>
</protein>
<accession>A0A9K3GHI6</accession>